<dbReference type="InterPro" id="IPR032710">
    <property type="entry name" value="NTF2-like_dom_sf"/>
</dbReference>
<dbReference type="RefSeq" id="WP_157899473.1">
    <property type="nucleotide sequence ID" value="NZ_CP015136.1"/>
</dbReference>
<organism evidence="3 4">
    <name type="scientific">Luteitalea pratensis</name>
    <dbReference type="NCBI Taxonomy" id="1855912"/>
    <lineage>
        <taxon>Bacteria</taxon>
        <taxon>Pseudomonadati</taxon>
        <taxon>Acidobacteriota</taxon>
        <taxon>Vicinamibacteria</taxon>
        <taxon>Vicinamibacterales</taxon>
        <taxon>Vicinamibacteraceae</taxon>
        <taxon>Luteitalea</taxon>
    </lineage>
</organism>
<dbReference type="Proteomes" id="UP000076079">
    <property type="component" value="Chromosome"/>
</dbReference>
<sequence length="159" mass="16798" precursor="true">MKHKALALALMLAVTVPAYGQTSEKKPAPAAKPADASAELMKIEHEILAALLKKDTATFGKHFNDDAVLTTPDGAVQTKAQLLGDVKSGALVLEASTISDMKVKVHGNAAVVTYISTDKGKYNGQDISGRFRWTDVFVRQGGAWQLVAGQGTPIQAPAK</sequence>
<dbReference type="KEGG" id="abac:LuPra_04100"/>
<reference evidence="4" key="2">
    <citation type="submission" date="2016-04" db="EMBL/GenBank/DDBJ databases">
        <title>First Complete Genome Sequence of a Subdivision 6 Acidobacterium.</title>
        <authorList>
            <person name="Huang S."/>
            <person name="Vieira S."/>
            <person name="Bunk B."/>
            <person name="Riedel T."/>
            <person name="Sproeer C."/>
            <person name="Overmann J."/>
        </authorList>
    </citation>
    <scope>NUCLEOTIDE SEQUENCE [LARGE SCALE GENOMIC DNA]</scope>
    <source>
        <strain evidence="4">DSM 100886 HEG_-6_39</strain>
    </source>
</reference>
<evidence type="ECO:0000259" key="2">
    <source>
        <dbReference type="Pfam" id="PF14534"/>
    </source>
</evidence>
<accession>A0A143PQ66</accession>
<dbReference type="STRING" id="1855912.LuPra_04100"/>
<dbReference type="Pfam" id="PF14534">
    <property type="entry name" value="DUF4440"/>
    <property type="match status" value="1"/>
</dbReference>
<evidence type="ECO:0000313" key="4">
    <source>
        <dbReference type="Proteomes" id="UP000076079"/>
    </source>
</evidence>
<evidence type="ECO:0000313" key="3">
    <source>
        <dbReference type="EMBL" id="AMY10857.1"/>
    </source>
</evidence>
<name>A0A143PQ66_LUTPR</name>
<protein>
    <recommendedName>
        <fullName evidence="2">DUF4440 domain-containing protein</fullName>
    </recommendedName>
</protein>
<dbReference type="AlphaFoldDB" id="A0A143PQ66"/>
<dbReference type="OrthoDB" id="123109at2"/>
<feature type="chain" id="PRO_5007511796" description="DUF4440 domain-containing protein" evidence="1">
    <location>
        <begin position="21"/>
        <end position="159"/>
    </location>
</feature>
<feature type="signal peptide" evidence="1">
    <location>
        <begin position="1"/>
        <end position="20"/>
    </location>
</feature>
<keyword evidence="1" id="KW-0732">Signal</keyword>
<reference evidence="3 4" key="1">
    <citation type="journal article" date="2016" name="Genome Announc.">
        <title>First Complete Genome Sequence of a Subdivision 6 Acidobacterium Strain.</title>
        <authorList>
            <person name="Huang S."/>
            <person name="Vieira S."/>
            <person name="Bunk B."/>
            <person name="Riedel T."/>
            <person name="Sproer C."/>
            <person name="Overmann J."/>
        </authorList>
    </citation>
    <scope>NUCLEOTIDE SEQUENCE [LARGE SCALE GENOMIC DNA]</scope>
    <source>
        <strain evidence="4">DSM 100886 HEG_-6_39</strain>
    </source>
</reference>
<evidence type="ECO:0000256" key="1">
    <source>
        <dbReference type="SAM" id="SignalP"/>
    </source>
</evidence>
<gene>
    <name evidence="3" type="ORF">LuPra_04100</name>
</gene>
<keyword evidence="4" id="KW-1185">Reference proteome</keyword>
<dbReference type="EMBL" id="CP015136">
    <property type="protein sequence ID" value="AMY10857.1"/>
    <property type="molecule type" value="Genomic_DNA"/>
</dbReference>
<dbReference type="SUPFAM" id="SSF54427">
    <property type="entry name" value="NTF2-like"/>
    <property type="match status" value="1"/>
</dbReference>
<feature type="domain" description="DUF4440" evidence="2">
    <location>
        <begin position="41"/>
        <end position="146"/>
    </location>
</feature>
<dbReference type="Gene3D" id="3.10.450.50">
    <property type="match status" value="1"/>
</dbReference>
<proteinExistence type="predicted"/>
<dbReference type="InterPro" id="IPR027843">
    <property type="entry name" value="DUF4440"/>
</dbReference>